<gene>
    <name evidence="1" type="ORF">MAR_005422</name>
</gene>
<reference evidence="1" key="1">
    <citation type="submission" date="2022-11" db="EMBL/GenBank/DDBJ databases">
        <title>Centuries of genome instability and evolution in soft-shell clam transmissible cancer (bioRxiv).</title>
        <authorList>
            <person name="Hart S.F.M."/>
            <person name="Yonemitsu M.A."/>
            <person name="Giersch R.M."/>
            <person name="Beal B.F."/>
            <person name="Arriagada G."/>
            <person name="Davis B.W."/>
            <person name="Ostrander E.A."/>
            <person name="Goff S.P."/>
            <person name="Metzger M.J."/>
        </authorList>
    </citation>
    <scope>NUCLEOTIDE SEQUENCE</scope>
    <source>
        <strain evidence="1">MELC-2E11</strain>
        <tissue evidence="1">Siphon/mantle</tissue>
    </source>
</reference>
<dbReference type="EMBL" id="CP111020">
    <property type="protein sequence ID" value="WAR15317.1"/>
    <property type="molecule type" value="Genomic_DNA"/>
</dbReference>
<dbReference type="Proteomes" id="UP001164746">
    <property type="component" value="Chromosome 9"/>
</dbReference>
<sequence>MKYAIGGALSSPSQPCPQSSPLICLSQLNRVIGSTSVGGAVSKDTNIPTTIDKMNPIMENHTYEML</sequence>
<proteinExistence type="predicted"/>
<organism evidence="1 2">
    <name type="scientific">Mya arenaria</name>
    <name type="common">Soft-shell clam</name>
    <dbReference type="NCBI Taxonomy" id="6604"/>
    <lineage>
        <taxon>Eukaryota</taxon>
        <taxon>Metazoa</taxon>
        <taxon>Spiralia</taxon>
        <taxon>Lophotrochozoa</taxon>
        <taxon>Mollusca</taxon>
        <taxon>Bivalvia</taxon>
        <taxon>Autobranchia</taxon>
        <taxon>Heteroconchia</taxon>
        <taxon>Euheterodonta</taxon>
        <taxon>Imparidentia</taxon>
        <taxon>Neoheterodontei</taxon>
        <taxon>Myida</taxon>
        <taxon>Myoidea</taxon>
        <taxon>Myidae</taxon>
        <taxon>Mya</taxon>
    </lineage>
</organism>
<name>A0ABY7F158_MYAAR</name>
<evidence type="ECO:0000313" key="2">
    <source>
        <dbReference type="Proteomes" id="UP001164746"/>
    </source>
</evidence>
<keyword evidence="2" id="KW-1185">Reference proteome</keyword>
<accession>A0ABY7F158</accession>
<evidence type="ECO:0000313" key="1">
    <source>
        <dbReference type="EMBL" id="WAR15317.1"/>
    </source>
</evidence>
<protein>
    <submittedName>
        <fullName evidence="1">Uncharacterized protein</fullName>
    </submittedName>
</protein>